<evidence type="ECO:0000313" key="2">
    <source>
        <dbReference type="Proteomes" id="UP000639772"/>
    </source>
</evidence>
<accession>A0A835PLL6</accession>
<sequence>MEVVQLQSDWVCAVQAALQDMEGLFSLHEGDVVQAWIRDRWLDVGQIQANGLEWMARSKWFDAGWMQYVVLNWARANFGQWKLCCWDLRAANDKAQYQWTCWINSVKAESTNDVEGK</sequence>
<comment type="caution">
    <text evidence="1">The sequence shown here is derived from an EMBL/GenBank/DDBJ whole genome shotgun (WGS) entry which is preliminary data.</text>
</comment>
<name>A0A835PLL6_VANPL</name>
<dbReference type="Proteomes" id="UP000639772">
    <property type="component" value="Unassembled WGS sequence"/>
</dbReference>
<organism evidence="1 2">
    <name type="scientific">Vanilla planifolia</name>
    <name type="common">Vanilla</name>
    <dbReference type="NCBI Taxonomy" id="51239"/>
    <lineage>
        <taxon>Eukaryota</taxon>
        <taxon>Viridiplantae</taxon>
        <taxon>Streptophyta</taxon>
        <taxon>Embryophyta</taxon>
        <taxon>Tracheophyta</taxon>
        <taxon>Spermatophyta</taxon>
        <taxon>Magnoliopsida</taxon>
        <taxon>Liliopsida</taxon>
        <taxon>Asparagales</taxon>
        <taxon>Orchidaceae</taxon>
        <taxon>Vanilloideae</taxon>
        <taxon>Vanilleae</taxon>
        <taxon>Vanilla</taxon>
    </lineage>
</organism>
<protein>
    <submittedName>
        <fullName evidence="1">Uncharacterized protein</fullName>
    </submittedName>
</protein>
<dbReference type="AlphaFoldDB" id="A0A835PLL6"/>
<evidence type="ECO:0000313" key="1">
    <source>
        <dbReference type="EMBL" id="KAG0454456.1"/>
    </source>
</evidence>
<gene>
    <name evidence="1" type="ORF">HPP92_025760</name>
</gene>
<reference evidence="1 2" key="1">
    <citation type="journal article" date="2020" name="Nat. Food">
        <title>A phased Vanilla planifolia genome enables genetic improvement of flavour and production.</title>
        <authorList>
            <person name="Hasing T."/>
            <person name="Tang H."/>
            <person name="Brym M."/>
            <person name="Khazi F."/>
            <person name="Huang T."/>
            <person name="Chambers A.H."/>
        </authorList>
    </citation>
    <scope>NUCLEOTIDE SEQUENCE [LARGE SCALE GENOMIC DNA]</scope>
    <source>
        <tissue evidence="1">Leaf</tissue>
    </source>
</reference>
<dbReference type="EMBL" id="JADCNM010000014">
    <property type="protein sequence ID" value="KAG0454456.1"/>
    <property type="molecule type" value="Genomic_DNA"/>
</dbReference>
<proteinExistence type="predicted"/>